<feature type="non-terminal residue" evidence="2">
    <location>
        <position position="171"/>
    </location>
</feature>
<accession>A0A0H5RDN0</accession>
<keyword evidence="1" id="KW-0472">Membrane</keyword>
<dbReference type="EMBL" id="HACM01011676">
    <property type="protein sequence ID" value="CRZ12118.1"/>
    <property type="molecule type" value="Transcribed_RNA"/>
</dbReference>
<protein>
    <submittedName>
        <fullName evidence="2">Uncharacterized protein</fullName>
    </submittedName>
</protein>
<keyword evidence="1" id="KW-0812">Transmembrane</keyword>
<evidence type="ECO:0000256" key="1">
    <source>
        <dbReference type="SAM" id="Phobius"/>
    </source>
</evidence>
<proteinExistence type="predicted"/>
<sequence length="171" mass="19627">GHFSRSKFSCPNYALFYQSKPWHGVCCHHYIIGFLESPVDQNLKQFKLFMEDKIFGATIGHVHSRLSRTHSQLSGRDIEHHLRSGRLSATQHVHRSPVLFFRDSSWVSVPVGRNSLSHGMQRGFHRCAQTISPNRTIMDRLLQRLSYCDLGIVITMLVELLPVSILISPEF</sequence>
<keyword evidence="1" id="KW-1133">Transmembrane helix</keyword>
<feature type="transmembrane region" description="Helical" evidence="1">
    <location>
        <begin position="145"/>
        <end position="167"/>
    </location>
</feature>
<reference evidence="2" key="1">
    <citation type="submission" date="2015-04" db="EMBL/GenBank/DDBJ databases">
        <title>The genome sequence of the plant pathogenic Rhizarian Plasmodiophora brassicae reveals insights in its biotrophic life cycle and the origin of chitin synthesis.</title>
        <authorList>
            <person name="Schwelm A."/>
            <person name="Fogelqvist J."/>
            <person name="Knaust A."/>
            <person name="Julke S."/>
            <person name="Lilja T."/>
            <person name="Dhandapani V."/>
            <person name="Bonilla-Rosso G."/>
            <person name="Karlsson M."/>
            <person name="Shevchenko A."/>
            <person name="Choi S.R."/>
            <person name="Kim H.G."/>
            <person name="Park J.Y."/>
            <person name="Lim Y.P."/>
            <person name="Ludwig-Muller J."/>
            <person name="Dixelius C."/>
        </authorList>
    </citation>
    <scope>NUCLEOTIDE SEQUENCE</scope>
    <source>
        <tissue evidence="2">Potato root galls</tissue>
    </source>
</reference>
<name>A0A0H5RDN0_9EUKA</name>
<dbReference type="AlphaFoldDB" id="A0A0H5RDN0"/>
<organism evidence="2">
    <name type="scientific">Spongospora subterranea</name>
    <dbReference type="NCBI Taxonomy" id="70186"/>
    <lineage>
        <taxon>Eukaryota</taxon>
        <taxon>Sar</taxon>
        <taxon>Rhizaria</taxon>
        <taxon>Endomyxa</taxon>
        <taxon>Phytomyxea</taxon>
        <taxon>Plasmodiophorida</taxon>
        <taxon>Plasmodiophoridae</taxon>
        <taxon>Spongospora</taxon>
    </lineage>
</organism>
<evidence type="ECO:0000313" key="2">
    <source>
        <dbReference type="EMBL" id="CRZ12118.1"/>
    </source>
</evidence>
<feature type="non-terminal residue" evidence="2">
    <location>
        <position position="1"/>
    </location>
</feature>